<dbReference type="PANTHER" id="PTHR43364">
    <property type="entry name" value="NADH-SPECIFIC METHYLGLYOXAL REDUCTASE-RELATED"/>
    <property type="match status" value="1"/>
</dbReference>
<dbReference type="PANTHER" id="PTHR43364:SF4">
    <property type="entry name" value="NAD(P)-LINKED OXIDOREDUCTASE SUPERFAMILY PROTEIN"/>
    <property type="match status" value="1"/>
</dbReference>
<organism evidence="4">
    <name type="scientific">Phenylobacterium glaciei</name>
    <dbReference type="NCBI Taxonomy" id="2803784"/>
    <lineage>
        <taxon>Bacteria</taxon>
        <taxon>Pseudomonadati</taxon>
        <taxon>Pseudomonadota</taxon>
        <taxon>Alphaproteobacteria</taxon>
        <taxon>Caulobacterales</taxon>
        <taxon>Caulobacteraceae</taxon>
        <taxon>Phenylobacterium</taxon>
    </lineage>
</organism>
<dbReference type="InterPro" id="IPR036812">
    <property type="entry name" value="NAD(P)_OxRdtase_dom_sf"/>
</dbReference>
<gene>
    <name evidence="4" type="ORF">JKL49_26335</name>
</gene>
<name>A0A974P3M3_9CAUL</name>
<dbReference type="InterPro" id="IPR020471">
    <property type="entry name" value="AKR"/>
</dbReference>
<dbReference type="AlphaFoldDB" id="A0A974P3M3"/>
<dbReference type="GO" id="GO:0005829">
    <property type="term" value="C:cytosol"/>
    <property type="evidence" value="ECO:0007669"/>
    <property type="project" value="TreeGrafter"/>
</dbReference>
<feature type="compositionally biased region" description="Gly residues" evidence="2">
    <location>
        <begin position="295"/>
        <end position="307"/>
    </location>
</feature>
<evidence type="ECO:0000313" key="4">
    <source>
        <dbReference type="EMBL" id="QQZ50093.1"/>
    </source>
</evidence>
<reference evidence="4" key="1">
    <citation type="submission" date="2021-01" db="EMBL/GenBank/DDBJ databases">
        <title>Genome sequence of Phenylobacterium sp. 20VBR1 isolated from a valley glaceir, Ny-Alesund, Svalbard.</title>
        <authorList>
            <person name="Thomas F.A."/>
            <person name="Krishnan K.P."/>
            <person name="Sinha R.K."/>
        </authorList>
    </citation>
    <scope>NUCLEOTIDE SEQUENCE</scope>
    <source>
        <strain evidence="4">20VBR1</strain>
    </source>
</reference>
<evidence type="ECO:0000256" key="2">
    <source>
        <dbReference type="SAM" id="MobiDB-lite"/>
    </source>
</evidence>
<dbReference type="EMBL" id="CP068570">
    <property type="protein sequence ID" value="QQZ50093.1"/>
    <property type="molecule type" value="Genomic_DNA"/>
</dbReference>
<accession>A0A974P3M3</accession>
<feature type="region of interest" description="Disordered" evidence="2">
    <location>
        <begin position="191"/>
        <end position="319"/>
    </location>
</feature>
<dbReference type="InterPro" id="IPR023210">
    <property type="entry name" value="NADP_OxRdtase_dom"/>
</dbReference>
<dbReference type="SUPFAM" id="SSF51430">
    <property type="entry name" value="NAD(P)-linked oxidoreductase"/>
    <property type="match status" value="1"/>
</dbReference>
<proteinExistence type="predicted"/>
<sequence>MEQRRLGTSGLKVSAIGLGCNNFGMRISAEETQTVVDAALDNGITLFDTADVYGGTKSEEFLGAALKGKRDKAVVATKFAMGENAGGSRRYVVSAVEASLKRLSTDRIDLYQMHRPDPETPIEETLRALDDLVRDGKVLYLGNSNFSGWQIADADWISRPKAWSASSRRRTTTACWSAMWSARCCRPASSSAWASCPSSPGVRPAERQVQPWRGAARGHPSGRLGTARRGGPQRQELRPDRQAGRLGAGQWPHDPGAGLRLDPRPPGGELGDRRRHQDRPDRRQRQGRRLEADAGPGGGSDQAGGQGLTPQRKTLPWGGRALLTNRGGGTLRVEWGGSEFFPAVVGRALGHLGGGAHLRTRAWAAAGA</sequence>
<dbReference type="Gene3D" id="3.20.20.100">
    <property type="entry name" value="NADP-dependent oxidoreductase domain"/>
    <property type="match status" value="1"/>
</dbReference>
<dbReference type="InterPro" id="IPR050523">
    <property type="entry name" value="AKR_Detox_Biosynth"/>
</dbReference>
<dbReference type="Pfam" id="PF00248">
    <property type="entry name" value="Aldo_ket_red"/>
    <property type="match status" value="1"/>
</dbReference>
<keyword evidence="1" id="KW-0560">Oxidoreductase</keyword>
<protein>
    <submittedName>
        <fullName evidence="4">Aldo/keto reductase</fullName>
    </submittedName>
</protein>
<dbReference type="GO" id="GO:0016491">
    <property type="term" value="F:oxidoreductase activity"/>
    <property type="evidence" value="ECO:0007669"/>
    <property type="project" value="UniProtKB-KW"/>
</dbReference>
<evidence type="ECO:0000259" key="3">
    <source>
        <dbReference type="Pfam" id="PF00248"/>
    </source>
</evidence>
<feature type="domain" description="NADP-dependent oxidoreductase" evidence="3">
    <location>
        <begin position="16"/>
        <end position="154"/>
    </location>
</feature>
<evidence type="ECO:0000256" key="1">
    <source>
        <dbReference type="ARBA" id="ARBA00023002"/>
    </source>
</evidence>
<feature type="compositionally biased region" description="Low complexity" evidence="2">
    <location>
        <begin position="191"/>
        <end position="200"/>
    </location>
</feature>
<dbReference type="PRINTS" id="PR00069">
    <property type="entry name" value="ALDKETRDTASE"/>
</dbReference>
<feature type="compositionally biased region" description="Basic and acidic residues" evidence="2">
    <location>
        <begin position="278"/>
        <end position="292"/>
    </location>
</feature>